<feature type="chain" id="PRO_5040877870" evidence="1">
    <location>
        <begin position="28"/>
        <end position="177"/>
    </location>
</feature>
<evidence type="ECO:0000256" key="1">
    <source>
        <dbReference type="SAM" id="SignalP"/>
    </source>
</evidence>
<feature type="domain" description="Peptidase M15A C-terminal" evidence="2">
    <location>
        <begin position="63"/>
        <end position="138"/>
    </location>
</feature>
<name>A0A9X1QLL6_9SPHN</name>
<sequence length="177" mass="18984">MARAWGQHMLRAASGVILLVWGSAAMAAETDFGIRELGRPVRSSEPPPAGEWASYSGRAVDMAEVSRIGARWGQVTSTYRSPEHNRRVGGVANSYHLRNRAIDIARRPGVTHGQIVAAYRAAGFSLAEALDEGDHTHIAFGAPGGWHGPRPQMVAMKSGEKTEWRIVYAPPSSGGGN</sequence>
<proteinExistence type="predicted"/>
<keyword evidence="1" id="KW-0732">Signal</keyword>
<dbReference type="InterPro" id="IPR013230">
    <property type="entry name" value="Peptidase_M15A_C"/>
</dbReference>
<dbReference type="EMBL" id="JAKFGM010000003">
    <property type="protein sequence ID" value="MCF2515640.1"/>
    <property type="molecule type" value="Genomic_DNA"/>
</dbReference>
<dbReference type="Gene3D" id="3.30.1380.10">
    <property type="match status" value="1"/>
</dbReference>
<comment type="caution">
    <text evidence="3">The sequence shown here is derived from an EMBL/GenBank/DDBJ whole genome shotgun (WGS) entry which is preliminary data.</text>
</comment>
<gene>
    <name evidence="3" type="ORF">LVY65_11275</name>
</gene>
<dbReference type="SUPFAM" id="SSF55166">
    <property type="entry name" value="Hedgehog/DD-peptidase"/>
    <property type="match status" value="1"/>
</dbReference>
<dbReference type="InterPro" id="IPR009045">
    <property type="entry name" value="Zn_M74/Hedgehog-like"/>
</dbReference>
<evidence type="ECO:0000313" key="3">
    <source>
        <dbReference type="EMBL" id="MCF2515640.1"/>
    </source>
</evidence>
<keyword evidence="4" id="KW-1185">Reference proteome</keyword>
<protein>
    <submittedName>
        <fullName evidence="3">D-Ala-D-Ala carboxypeptidase family metallohydrolase</fullName>
    </submittedName>
</protein>
<keyword evidence="3" id="KW-0121">Carboxypeptidase</keyword>
<dbReference type="AlphaFoldDB" id="A0A9X1QLL6"/>
<evidence type="ECO:0000313" key="4">
    <source>
        <dbReference type="Proteomes" id="UP001139410"/>
    </source>
</evidence>
<dbReference type="Pfam" id="PF08291">
    <property type="entry name" value="Peptidase_M15_3"/>
    <property type="match status" value="1"/>
</dbReference>
<feature type="signal peptide" evidence="1">
    <location>
        <begin position="1"/>
        <end position="27"/>
    </location>
</feature>
<keyword evidence="3" id="KW-0378">Hydrolase</keyword>
<dbReference type="Proteomes" id="UP001139410">
    <property type="component" value="Unassembled WGS sequence"/>
</dbReference>
<dbReference type="RefSeq" id="WP_235068344.1">
    <property type="nucleotide sequence ID" value="NZ_JAKFGM010000003.1"/>
</dbReference>
<evidence type="ECO:0000259" key="2">
    <source>
        <dbReference type="Pfam" id="PF08291"/>
    </source>
</evidence>
<reference evidence="3" key="1">
    <citation type="submission" date="2022-01" db="EMBL/GenBank/DDBJ databases">
        <authorList>
            <person name="Jo J.-H."/>
            <person name="Im W.-T."/>
        </authorList>
    </citation>
    <scope>NUCLEOTIDE SEQUENCE</scope>
    <source>
        <strain evidence="3">G124</strain>
    </source>
</reference>
<dbReference type="GO" id="GO:0004180">
    <property type="term" value="F:carboxypeptidase activity"/>
    <property type="evidence" value="ECO:0007669"/>
    <property type="project" value="UniProtKB-KW"/>
</dbReference>
<accession>A0A9X1QLL6</accession>
<organism evidence="3 4">
    <name type="scientific">Sphingomonas cremea</name>
    <dbReference type="NCBI Taxonomy" id="2904799"/>
    <lineage>
        <taxon>Bacteria</taxon>
        <taxon>Pseudomonadati</taxon>
        <taxon>Pseudomonadota</taxon>
        <taxon>Alphaproteobacteria</taxon>
        <taxon>Sphingomonadales</taxon>
        <taxon>Sphingomonadaceae</taxon>
        <taxon>Sphingomonas</taxon>
    </lineage>
</organism>
<keyword evidence="3" id="KW-0645">Protease</keyword>